<dbReference type="Pfam" id="PF25273">
    <property type="entry name" value="DUF7869"/>
    <property type="match status" value="1"/>
</dbReference>
<dbReference type="Proteomes" id="UP001314205">
    <property type="component" value="Unassembled WGS sequence"/>
</dbReference>
<organism evidence="3 4">
    <name type="scientific">Parnassius mnemosyne</name>
    <name type="common">clouded apollo</name>
    <dbReference type="NCBI Taxonomy" id="213953"/>
    <lineage>
        <taxon>Eukaryota</taxon>
        <taxon>Metazoa</taxon>
        <taxon>Ecdysozoa</taxon>
        <taxon>Arthropoda</taxon>
        <taxon>Hexapoda</taxon>
        <taxon>Insecta</taxon>
        <taxon>Pterygota</taxon>
        <taxon>Neoptera</taxon>
        <taxon>Endopterygota</taxon>
        <taxon>Lepidoptera</taxon>
        <taxon>Glossata</taxon>
        <taxon>Ditrysia</taxon>
        <taxon>Papilionoidea</taxon>
        <taxon>Papilionidae</taxon>
        <taxon>Parnassiinae</taxon>
        <taxon>Parnassini</taxon>
        <taxon>Parnassius</taxon>
        <taxon>Driopa</taxon>
    </lineage>
</organism>
<proteinExistence type="predicted"/>
<reference evidence="3 4" key="1">
    <citation type="submission" date="2023-11" db="EMBL/GenBank/DDBJ databases">
        <authorList>
            <person name="Hedman E."/>
            <person name="Englund M."/>
            <person name="Stromberg M."/>
            <person name="Nyberg Akerstrom W."/>
            <person name="Nylinder S."/>
            <person name="Jareborg N."/>
            <person name="Kallberg Y."/>
            <person name="Kronander E."/>
        </authorList>
    </citation>
    <scope>NUCLEOTIDE SEQUENCE [LARGE SCALE GENOMIC DNA]</scope>
</reference>
<protein>
    <recommendedName>
        <fullName evidence="2">DUF7869 domain-containing protein</fullName>
    </recommendedName>
</protein>
<feature type="compositionally biased region" description="Polar residues" evidence="1">
    <location>
        <begin position="175"/>
        <end position="184"/>
    </location>
</feature>
<keyword evidence="4" id="KW-1185">Reference proteome</keyword>
<comment type="caution">
    <text evidence="3">The sequence shown here is derived from an EMBL/GenBank/DDBJ whole genome shotgun (WGS) entry which is preliminary data.</text>
</comment>
<dbReference type="PANTHER" id="PTHR10773:SF19">
    <property type="match status" value="1"/>
</dbReference>
<dbReference type="InterPro" id="IPR057191">
    <property type="entry name" value="DUF7869"/>
</dbReference>
<feature type="region of interest" description="Disordered" evidence="1">
    <location>
        <begin position="136"/>
        <end position="184"/>
    </location>
</feature>
<accession>A0AAV1LGL5</accession>
<evidence type="ECO:0000256" key="1">
    <source>
        <dbReference type="SAM" id="MobiDB-lite"/>
    </source>
</evidence>
<evidence type="ECO:0000313" key="4">
    <source>
        <dbReference type="Proteomes" id="UP001314205"/>
    </source>
</evidence>
<feature type="region of interest" description="Disordered" evidence="1">
    <location>
        <begin position="93"/>
        <end position="122"/>
    </location>
</feature>
<feature type="domain" description="DUF7869" evidence="2">
    <location>
        <begin position="543"/>
        <end position="678"/>
    </location>
</feature>
<sequence>MASRSRKIMELINLQLVSPADLSTNEDEVPIQGRPSDHNKMSMDLGQDSAANVVILSDITNNPENKSYLNVKTFFESDEIAHQKCASRKRDNVNYNVSPLNSDESDVDVSDQDPTYDHQIKKKKLIPVYPVLRRLSSSSSSSSSSSGSSSSSSSESLSPSVNSNHEPENFIPTYQDFNTFNNPDTTANEQLIEAQGTSSIEEMAVGQSNIEEDMEIPKKKGRKRTSNPKNWRQNINRVLRNTGHSYVSKEKKIIPPREVKQPCTDRCRLKCSEKFTSVQRRALFEAYWNIGDVDKQRLFINSCMSNVTPRYKYTNAMRPRQSNKAFHFIMDDKPIRVCKQFFIGTLNISDRVIRTVKQKSDKLGIIQSDQRGKHNNHRTNDESLILDIKTFIDSIPRIESHYTRQTSTREYIDGGKSITDLFKDFKECQEKNNKSCGKYCTFYNVFTKEYNISFFYPRKDQCDLCLQYANSNNEQKNLIRAKFEAHLEEKALSRQEKYNDRCKINEKNKVIVFDLQAVLQSPRGNTSAFYYKSKLNSYNFTVTLLNKKVDGQMKDAYANVHSYFWNETDAKRGANEIGSCLLDCFEKVCRDSSVSDTGLNFILYSDNCTGQNKNKYILALYLYAVTHLNIESITHKFLIKGHTQNEGDNIHSLIEKEIKKNLKTGPIYSPHQYVTIIKNAKKTGQKFLVHEYTYDSFLDLKKLQEDWGYNFNETEDKKHLSWNDIKILKCKKSEPFAFFVKTSYKDKEFIKICLRNRRKKMKPLSELTTVKAYTGKQELSENKKKDLKELIDKNLIPNFYKDFYDTIL</sequence>
<dbReference type="EMBL" id="CAVLGL010000088">
    <property type="protein sequence ID" value="CAK1593397.1"/>
    <property type="molecule type" value="Genomic_DNA"/>
</dbReference>
<gene>
    <name evidence="3" type="ORF">PARMNEM_LOCUS13181</name>
</gene>
<dbReference type="AlphaFoldDB" id="A0AAV1LGL5"/>
<feature type="compositionally biased region" description="Low complexity" evidence="1">
    <location>
        <begin position="136"/>
        <end position="163"/>
    </location>
</feature>
<evidence type="ECO:0000313" key="3">
    <source>
        <dbReference type="EMBL" id="CAK1593397.1"/>
    </source>
</evidence>
<evidence type="ECO:0000259" key="2">
    <source>
        <dbReference type="Pfam" id="PF25273"/>
    </source>
</evidence>
<name>A0AAV1LGL5_9NEOP</name>
<dbReference type="PANTHER" id="PTHR10773">
    <property type="entry name" value="DNA-DIRECTED RNA POLYMERASES I, II, AND III SUBUNIT RPABC2"/>
    <property type="match status" value="1"/>
</dbReference>